<feature type="non-terminal residue" evidence="9">
    <location>
        <position position="223"/>
    </location>
</feature>
<dbReference type="GeneID" id="106477302"/>
<feature type="region of interest" description="Disordered" evidence="6">
    <location>
        <begin position="54"/>
        <end position="91"/>
    </location>
</feature>
<dbReference type="InterPro" id="IPR013087">
    <property type="entry name" value="Znf_C2H2_type"/>
</dbReference>
<dbReference type="Gene3D" id="3.30.160.60">
    <property type="entry name" value="Classic Zinc Finger"/>
    <property type="match status" value="2"/>
</dbReference>
<evidence type="ECO:0000313" key="9">
    <source>
        <dbReference type="RefSeq" id="XP_013793343.2"/>
    </source>
</evidence>
<keyword evidence="2" id="KW-0677">Repeat</keyword>
<evidence type="ECO:0000256" key="4">
    <source>
        <dbReference type="ARBA" id="ARBA00022833"/>
    </source>
</evidence>
<keyword evidence="4" id="KW-0862">Zinc</keyword>
<dbReference type="PANTHER" id="PTHR14003">
    <property type="entry name" value="TRANSCRIPTIONAL REPRESSOR PROTEIN YY"/>
    <property type="match status" value="1"/>
</dbReference>
<keyword evidence="3 5" id="KW-0863">Zinc-finger</keyword>
<dbReference type="InterPro" id="IPR036236">
    <property type="entry name" value="Znf_C2H2_sf"/>
</dbReference>
<dbReference type="PANTHER" id="PTHR14003:SF26">
    <property type="entry name" value="ZINC FINGER PROTEIN 367"/>
    <property type="match status" value="1"/>
</dbReference>
<proteinExistence type="predicted"/>
<dbReference type="SMART" id="SM00355">
    <property type="entry name" value="ZnF_C2H2"/>
    <property type="match status" value="2"/>
</dbReference>
<keyword evidence="1" id="KW-0479">Metal-binding</keyword>
<dbReference type="SUPFAM" id="SSF57667">
    <property type="entry name" value="beta-beta-alpha zinc fingers"/>
    <property type="match status" value="1"/>
</dbReference>
<evidence type="ECO:0000256" key="2">
    <source>
        <dbReference type="ARBA" id="ARBA00022737"/>
    </source>
</evidence>
<dbReference type="Proteomes" id="UP000694941">
    <property type="component" value="Unplaced"/>
</dbReference>
<feature type="compositionally biased region" description="Polar residues" evidence="6">
    <location>
        <begin position="69"/>
        <end position="82"/>
    </location>
</feature>
<evidence type="ECO:0000256" key="6">
    <source>
        <dbReference type="SAM" id="MobiDB-lite"/>
    </source>
</evidence>
<evidence type="ECO:0000256" key="5">
    <source>
        <dbReference type="PROSITE-ProRule" id="PRU00042"/>
    </source>
</evidence>
<organism evidence="8 9">
    <name type="scientific">Limulus polyphemus</name>
    <name type="common">Atlantic horseshoe crab</name>
    <dbReference type="NCBI Taxonomy" id="6850"/>
    <lineage>
        <taxon>Eukaryota</taxon>
        <taxon>Metazoa</taxon>
        <taxon>Ecdysozoa</taxon>
        <taxon>Arthropoda</taxon>
        <taxon>Chelicerata</taxon>
        <taxon>Merostomata</taxon>
        <taxon>Xiphosura</taxon>
        <taxon>Limulidae</taxon>
        <taxon>Limulus</taxon>
    </lineage>
</organism>
<dbReference type="PROSITE" id="PS50157">
    <property type="entry name" value="ZINC_FINGER_C2H2_2"/>
    <property type="match status" value="2"/>
</dbReference>
<dbReference type="Pfam" id="PF13912">
    <property type="entry name" value="zf-C2H2_6"/>
    <property type="match status" value="1"/>
</dbReference>
<sequence length="223" mass="25080">MDKSCDNNTSKKKKVIVSDVNTELNVMNSPPLKDLRMYPWNWGEGANEIQLSPGNSCSPELLSSPESRGNINVGLTKTNNSRKQQKEVGRRGRPRLDTLTNLILEGSSSRSSIKCHVCNRVFPRGKSLQAHLRTHTGERPYICKFLKCGKAFAQSGQLKTHQRLHTGEKPFCCSAAGCTSRFTHANRHCSHHPWAVLQREQSTSQQLRIPSLYSDENSHKQDI</sequence>
<name>A0ABM1C341_LIMPO</name>
<evidence type="ECO:0000259" key="7">
    <source>
        <dbReference type="PROSITE" id="PS50157"/>
    </source>
</evidence>
<protein>
    <submittedName>
        <fullName evidence="9">Zinc finger protein 367-like</fullName>
    </submittedName>
</protein>
<gene>
    <name evidence="9" type="primary">LOC106477302</name>
</gene>
<evidence type="ECO:0000256" key="1">
    <source>
        <dbReference type="ARBA" id="ARBA00022723"/>
    </source>
</evidence>
<feature type="domain" description="C2H2-type" evidence="7">
    <location>
        <begin position="141"/>
        <end position="170"/>
    </location>
</feature>
<dbReference type="RefSeq" id="XP_013793343.2">
    <property type="nucleotide sequence ID" value="XM_013937889.2"/>
</dbReference>
<feature type="compositionally biased region" description="Low complexity" evidence="6">
    <location>
        <begin position="58"/>
        <end position="67"/>
    </location>
</feature>
<feature type="domain" description="C2H2-type" evidence="7">
    <location>
        <begin position="113"/>
        <end position="140"/>
    </location>
</feature>
<accession>A0ABM1C341</accession>
<keyword evidence="8" id="KW-1185">Reference proteome</keyword>
<evidence type="ECO:0000256" key="3">
    <source>
        <dbReference type="ARBA" id="ARBA00022771"/>
    </source>
</evidence>
<dbReference type="Pfam" id="PF00096">
    <property type="entry name" value="zf-C2H2"/>
    <property type="match status" value="1"/>
</dbReference>
<reference evidence="9" key="1">
    <citation type="submission" date="2025-08" db="UniProtKB">
        <authorList>
            <consortium name="RefSeq"/>
        </authorList>
    </citation>
    <scope>IDENTIFICATION</scope>
    <source>
        <tissue evidence="9">Muscle</tissue>
    </source>
</reference>
<evidence type="ECO:0000313" key="8">
    <source>
        <dbReference type="Proteomes" id="UP000694941"/>
    </source>
</evidence>
<dbReference type="PROSITE" id="PS00028">
    <property type="entry name" value="ZINC_FINGER_C2H2_1"/>
    <property type="match status" value="2"/>
</dbReference>